<dbReference type="RefSeq" id="WP_131913465.1">
    <property type="nucleotide sequence ID" value="NZ_OU594967.1"/>
</dbReference>
<dbReference type="PROSITE" id="PS51186">
    <property type="entry name" value="GNAT"/>
    <property type="match status" value="1"/>
</dbReference>
<dbReference type="AlphaFoldDB" id="A0A4R1JAX5"/>
<dbReference type="Proteomes" id="UP000295565">
    <property type="component" value="Unassembled WGS sequence"/>
</dbReference>
<accession>A0A4R1JAX5</accession>
<evidence type="ECO:0000313" key="3">
    <source>
        <dbReference type="Proteomes" id="UP000295565"/>
    </source>
</evidence>
<dbReference type="SUPFAM" id="SSF55729">
    <property type="entry name" value="Acyl-CoA N-acyltransferases (Nat)"/>
    <property type="match status" value="1"/>
</dbReference>
<keyword evidence="2" id="KW-0808">Transferase</keyword>
<dbReference type="Pfam" id="PF00583">
    <property type="entry name" value="Acetyltransf_1"/>
    <property type="match status" value="1"/>
</dbReference>
<reference evidence="2 3" key="1">
    <citation type="submission" date="2019-03" db="EMBL/GenBank/DDBJ databases">
        <title>Genomic Encyclopedia of Type Strains, Phase IV (KMG-IV): sequencing the most valuable type-strain genomes for metagenomic binning, comparative biology and taxonomic classification.</title>
        <authorList>
            <person name="Goeker M."/>
        </authorList>
    </citation>
    <scope>NUCLEOTIDE SEQUENCE [LARGE SCALE GENOMIC DNA]</scope>
    <source>
        <strain evidence="2 3">DSM 18577</strain>
    </source>
</reference>
<dbReference type="InterPro" id="IPR000182">
    <property type="entry name" value="GNAT_dom"/>
</dbReference>
<evidence type="ECO:0000259" key="1">
    <source>
        <dbReference type="PROSITE" id="PS51186"/>
    </source>
</evidence>
<gene>
    <name evidence="2" type="ORF">EV690_2707</name>
</gene>
<dbReference type="GO" id="GO:0016747">
    <property type="term" value="F:acyltransferase activity, transferring groups other than amino-acyl groups"/>
    <property type="evidence" value="ECO:0007669"/>
    <property type="project" value="InterPro"/>
</dbReference>
<sequence>MLQTASKTICSIRPLEQEWCGHLYDRFSTTFYPSEPANLDDFHQQLIETCESWIALRDQKIIGFICMSWDADFYMFKEANIPEITTLVVLPEMRRQGVATALMSRIEPKALRSRRRIGMGVSLSPAYQGMQQLCAKRGFIPTSQGLYYKDKPVEHNQQVYLNEHLQLYYIKQRL</sequence>
<name>A0A4R1JAX5_9GAMM</name>
<keyword evidence="3" id="KW-1185">Reference proteome</keyword>
<dbReference type="EMBL" id="SMGD01000014">
    <property type="protein sequence ID" value="TCK47664.1"/>
    <property type="molecule type" value="Genomic_DNA"/>
</dbReference>
<organism evidence="2 3">
    <name type="scientific">Celerinatantimonas diazotrophica</name>
    <dbReference type="NCBI Taxonomy" id="412034"/>
    <lineage>
        <taxon>Bacteria</taxon>
        <taxon>Pseudomonadati</taxon>
        <taxon>Pseudomonadota</taxon>
        <taxon>Gammaproteobacteria</taxon>
        <taxon>Celerinatantimonadaceae</taxon>
        <taxon>Celerinatantimonas</taxon>
    </lineage>
</organism>
<dbReference type="OrthoDB" id="6703393at2"/>
<comment type="caution">
    <text evidence="2">The sequence shown here is derived from an EMBL/GenBank/DDBJ whole genome shotgun (WGS) entry which is preliminary data.</text>
</comment>
<dbReference type="CDD" id="cd04301">
    <property type="entry name" value="NAT_SF"/>
    <property type="match status" value="1"/>
</dbReference>
<feature type="domain" description="N-acetyltransferase" evidence="1">
    <location>
        <begin position="10"/>
        <end position="154"/>
    </location>
</feature>
<dbReference type="InterPro" id="IPR016181">
    <property type="entry name" value="Acyl_CoA_acyltransferase"/>
</dbReference>
<evidence type="ECO:0000313" key="2">
    <source>
        <dbReference type="EMBL" id="TCK47664.1"/>
    </source>
</evidence>
<protein>
    <submittedName>
        <fullName evidence="2">Acetyltransferase (GNAT) family protein</fullName>
    </submittedName>
</protein>
<dbReference type="Gene3D" id="3.40.630.30">
    <property type="match status" value="1"/>
</dbReference>
<proteinExistence type="predicted"/>